<keyword evidence="3" id="KW-1185">Reference proteome</keyword>
<gene>
    <name evidence="2" type="ORF">CORC01_07850</name>
</gene>
<dbReference type="SUPFAM" id="SSF54236">
    <property type="entry name" value="Ubiquitin-like"/>
    <property type="match status" value="1"/>
</dbReference>
<dbReference type="CDD" id="cd17039">
    <property type="entry name" value="Ubl_ubiquitin_like"/>
    <property type="match status" value="1"/>
</dbReference>
<dbReference type="PROSITE" id="PS50053">
    <property type="entry name" value="UBIQUITIN_2"/>
    <property type="match status" value="1"/>
</dbReference>
<dbReference type="InterPro" id="IPR000626">
    <property type="entry name" value="Ubiquitin-like_dom"/>
</dbReference>
<evidence type="ECO:0000313" key="2">
    <source>
        <dbReference type="EMBL" id="OHE96883.1"/>
    </source>
</evidence>
<sequence>MEAQYITITFGTRRRLIARPDSYGNLIEKARATFDIKAADLVVLCSSKPMKEEVEIDESAYGAVASGWILRLEATSDRLIEPDDEPEQRRSTAQPTSPVIEFTVKTLNGLIMRLNMSPADTVFDLKMLILDKEDIMPELQRLIYNGRRLKDERTLSYYSITNNSSLSLIPRQRGGKPAIYLMSPTELKDVDVKVDLSHHWTFMTIYPLVEGAVGQNSVFWQVSAGPDGTLEDNATGTECSYLFWEADALADPSSDVPEAFCFNPQNPLAYFIDNYVLPFAVFVPYLDRVLASLTLTPAMRTEMVVYWLPKFQKIRDRGLQIAFNFIPQADFEKADFYSRFWRGGLQILIDNDRVFSMTRIVKNKTLAFPTSWKQTHFPWEASIFDSPYQS</sequence>
<proteinExistence type="predicted"/>
<comment type="caution">
    <text evidence="2">The sequence shown here is derived from an EMBL/GenBank/DDBJ whole genome shotgun (WGS) entry which is preliminary data.</text>
</comment>
<dbReference type="Proteomes" id="UP000176998">
    <property type="component" value="Unassembled WGS sequence"/>
</dbReference>
<evidence type="ECO:0000259" key="1">
    <source>
        <dbReference type="PROSITE" id="PS50053"/>
    </source>
</evidence>
<protein>
    <submittedName>
        <fullName evidence="2">Polyubiquitin</fullName>
    </submittedName>
</protein>
<dbReference type="SMART" id="SM00213">
    <property type="entry name" value="UBQ"/>
    <property type="match status" value="1"/>
</dbReference>
<dbReference type="OrthoDB" id="428577at2759"/>
<dbReference type="InterPro" id="IPR029071">
    <property type="entry name" value="Ubiquitin-like_domsf"/>
</dbReference>
<dbReference type="RefSeq" id="XP_022474039.1">
    <property type="nucleotide sequence ID" value="XM_022619485.1"/>
</dbReference>
<dbReference type="InterPro" id="IPR050158">
    <property type="entry name" value="Ubiquitin_ubiquitin-like"/>
</dbReference>
<dbReference type="AlphaFoldDB" id="A0A1G4B6E1"/>
<name>A0A1G4B6E1_9PEZI</name>
<dbReference type="PANTHER" id="PTHR10666">
    <property type="entry name" value="UBIQUITIN"/>
    <property type="match status" value="1"/>
</dbReference>
<feature type="domain" description="Ubiquitin-like" evidence="1">
    <location>
        <begin position="100"/>
        <end position="175"/>
    </location>
</feature>
<reference evidence="2 3" key="1">
    <citation type="submission" date="2016-09" db="EMBL/GenBank/DDBJ databases">
        <authorList>
            <person name="Capua I."/>
            <person name="De Benedictis P."/>
            <person name="Joannis T."/>
            <person name="Lombin L.H."/>
            <person name="Cattoli G."/>
        </authorList>
    </citation>
    <scope>NUCLEOTIDE SEQUENCE [LARGE SCALE GENOMIC DNA]</scope>
    <source>
        <strain evidence="2 3">IMI 309357</strain>
    </source>
</reference>
<dbReference type="GeneID" id="34560995"/>
<organism evidence="2 3">
    <name type="scientific">Colletotrichum orchidophilum</name>
    <dbReference type="NCBI Taxonomy" id="1209926"/>
    <lineage>
        <taxon>Eukaryota</taxon>
        <taxon>Fungi</taxon>
        <taxon>Dikarya</taxon>
        <taxon>Ascomycota</taxon>
        <taxon>Pezizomycotina</taxon>
        <taxon>Sordariomycetes</taxon>
        <taxon>Hypocreomycetidae</taxon>
        <taxon>Glomerellales</taxon>
        <taxon>Glomerellaceae</taxon>
        <taxon>Colletotrichum</taxon>
    </lineage>
</organism>
<accession>A0A1G4B6E1</accession>
<dbReference type="Gene3D" id="3.10.20.90">
    <property type="entry name" value="Phosphatidylinositol 3-kinase Catalytic Subunit, Chain A, domain 1"/>
    <property type="match status" value="1"/>
</dbReference>
<evidence type="ECO:0000313" key="3">
    <source>
        <dbReference type="Proteomes" id="UP000176998"/>
    </source>
</evidence>
<dbReference type="EMBL" id="MJBS01000064">
    <property type="protein sequence ID" value="OHE96883.1"/>
    <property type="molecule type" value="Genomic_DNA"/>
</dbReference>
<dbReference type="InterPro" id="IPR019956">
    <property type="entry name" value="Ubiquitin_dom"/>
</dbReference>
<dbReference type="PRINTS" id="PR00348">
    <property type="entry name" value="UBIQUITIN"/>
</dbReference>
<dbReference type="Pfam" id="PF00240">
    <property type="entry name" value="ubiquitin"/>
    <property type="match status" value="1"/>
</dbReference>
<dbReference type="STRING" id="1209926.A0A1G4B6E1"/>